<comment type="caution">
    <text evidence="3">The sequence shown here is derived from an EMBL/GenBank/DDBJ whole genome shotgun (WGS) entry which is preliminary data.</text>
</comment>
<dbReference type="AlphaFoldDB" id="A0A420XZZ5"/>
<evidence type="ECO:0000313" key="3">
    <source>
        <dbReference type="EMBL" id="RKU41251.1"/>
    </source>
</evidence>
<dbReference type="InterPro" id="IPR035213">
    <property type="entry name" value="DUF5321"/>
</dbReference>
<evidence type="ECO:0000256" key="1">
    <source>
        <dbReference type="SAM" id="MobiDB-lite"/>
    </source>
</evidence>
<keyword evidence="2" id="KW-1133">Transmembrane helix</keyword>
<accession>A0A420XZZ5</accession>
<sequence length="162" mass="18644">MPTLLQLSFWKSMVPKPFRKSSETSATKNVKSKDWNPATFFIVIFLFIGSMSIQQIALKKSFETFTRQSDVRIGLLREVIEKLQKGEEVDVEKVLGTGDAQKEGEWQQVIEEIEREDAARIQKKKQVERSPPMKAKDSEPVRMEEIPQAVEEPARPSRATFF</sequence>
<reference evidence="3 4" key="1">
    <citation type="submission" date="2018-08" db="EMBL/GenBank/DDBJ databases">
        <title>Draft genome of the lignicolous fungus Coniochaeta pulveracea.</title>
        <authorList>
            <person name="Borstlap C.J."/>
            <person name="De Witt R.N."/>
            <person name="Botha A."/>
            <person name="Volschenk H."/>
        </authorList>
    </citation>
    <scope>NUCLEOTIDE SEQUENCE [LARGE SCALE GENOMIC DNA]</scope>
    <source>
        <strain evidence="3 4">CAB683</strain>
    </source>
</reference>
<keyword evidence="2" id="KW-0472">Membrane</keyword>
<dbReference type="Proteomes" id="UP000275385">
    <property type="component" value="Unassembled WGS sequence"/>
</dbReference>
<dbReference type="EMBL" id="QVQW01000079">
    <property type="protein sequence ID" value="RKU41251.1"/>
    <property type="molecule type" value="Genomic_DNA"/>
</dbReference>
<feature type="region of interest" description="Disordered" evidence="1">
    <location>
        <begin position="120"/>
        <end position="162"/>
    </location>
</feature>
<protein>
    <submittedName>
        <fullName evidence="3">Uncharacterized protein</fullName>
    </submittedName>
</protein>
<dbReference type="OrthoDB" id="2253354at2759"/>
<organism evidence="3 4">
    <name type="scientific">Coniochaeta pulveracea</name>
    <dbReference type="NCBI Taxonomy" id="177199"/>
    <lineage>
        <taxon>Eukaryota</taxon>
        <taxon>Fungi</taxon>
        <taxon>Dikarya</taxon>
        <taxon>Ascomycota</taxon>
        <taxon>Pezizomycotina</taxon>
        <taxon>Sordariomycetes</taxon>
        <taxon>Sordariomycetidae</taxon>
        <taxon>Coniochaetales</taxon>
        <taxon>Coniochaetaceae</taxon>
        <taxon>Coniochaeta</taxon>
    </lineage>
</organism>
<evidence type="ECO:0000313" key="4">
    <source>
        <dbReference type="Proteomes" id="UP000275385"/>
    </source>
</evidence>
<keyword evidence="4" id="KW-1185">Reference proteome</keyword>
<evidence type="ECO:0000256" key="2">
    <source>
        <dbReference type="SAM" id="Phobius"/>
    </source>
</evidence>
<feature type="compositionally biased region" description="Basic and acidic residues" evidence="1">
    <location>
        <begin position="134"/>
        <end position="145"/>
    </location>
</feature>
<keyword evidence="2" id="KW-0812">Transmembrane</keyword>
<name>A0A420XZZ5_9PEZI</name>
<dbReference type="Pfam" id="PF17254">
    <property type="entry name" value="DUF5321"/>
    <property type="match status" value="1"/>
</dbReference>
<proteinExistence type="predicted"/>
<gene>
    <name evidence="3" type="ORF">DL546_003520</name>
</gene>
<feature type="transmembrane region" description="Helical" evidence="2">
    <location>
        <begin position="38"/>
        <end position="58"/>
    </location>
</feature>